<name>A0A0R3TDL6_RODNA</name>
<accession>A0A0R3TDL6</accession>
<gene>
    <name evidence="2" type="ORF">HNAJ_LOCUS5153</name>
</gene>
<dbReference type="Proteomes" id="UP000278807">
    <property type="component" value="Unassembled WGS sequence"/>
</dbReference>
<reference evidence="4" key="1">
    <citation type="submission" date="2017-02" db="UniProtKB">
        <authorList>
            <consortium name="WormBaseParasite"/>
        </authorList>
    </citation>
    <scope>IDENTIFICATION</scope>
</reference>
<evidence type="ECO:0000313" key="4">
    <source>
        <dbReference type="WBParaSite" id="HNAJ_0000515501-mRNA-1"/>
    </source>
</evidence>
<protein>
    <submittedName>
        <fullName evidence="4">Secreted protein</fullName>
    </submittedName>
</protein>
<proteinExistence type="predicted"/>
<feature type="region of interest" description="Disordered" evidence="1">
    <location>
        <begin position="77"/>
        <end position="108"/>
    </location>
</feature>
<sequence length="147" mass="16173">MYADARSPPTMKKVFVGVVIWVLSYGRNALSPPVIPIQETPPEPATETEQVATFDQNPSIHHPQINYENYQQIYLPDDDSLCEPSAPYASDLSETSSGSSDEMEPPDDFICFTTDEIMQAIASSTKEPDLVCLAKPLNNSDSVSPFT</sequence>
<feature type="compositionally biased region" description="Low complexity" evidence="1">
    <location>
        <begin position="90"/>
        <end position="100"/>
    </location>
</feature>
<dbReference type="WBParaSite" id="HNAJ_0000515501-mRNA-1">
    <property type="protein sequence ID" value="HNAJ_0000515501-mRNA-1"/>
    <property type="gene ID" value="HNAJ_0000515501"/>
</dbReference>
<dbReference type="EMBL" id="UZAE01004127">
    <property type="protein sequence ID" value="VDO01013.1"/>
    <property type="molecule type" value="Genomic_DNA"/>
</dbReference>
<keyword evidence="3" id="KW-1185">Reference proteome</keyword>
<evidence type="ECO:0000313" key="3">
    <source>
        <dbReference type="Proteomes" id="UP000278807"/>
    </source>
</evidence>
<organism evidence="4">
    <name type="scientific">Rodentolepis nana</name>
    <name type="common">Dwarf tapeworm</name>
    <name type="synonym">Hymenolepis nana</name>
    <dbReference type="NCBI Taxonomy" id="102285"/>
    <lineage>
        <taxon>Eukaryota</taxon>
        <taxon>Metazoa</taxon>
        <taxon>Spiralia</taxon>
        <taxon>Lophotrochozoa</taxon>
        <taxon>Platyhelminthes</taxon>
        <taxon>Cestoda</taxon>
        <taxon>Eucestoda</taxon>
        <taxon>Cyclophyllidea</taxon>
        <taxon>Hymenolepididae</taxon>
        <taxon>Rodentolepis</taxon>
    </lineage>
</organism>
<evidence type="ECO:0000313" key="2">
    <source>
        <dbReference type="EMBL" id="VDO01013.1"/>
    </source>
</evidence>
<dbReference type="AlphaFoldDB" id="A0A0R3TDL6"/>
<reference evidence="2 3" key="2">
    <citation type="submission" date="2018-11" db="EMBL/GenBank/DDBJ databases">
        <authorList>
            <consortium name="Pathogen Informatics"/>
        </authorList>
    </citation>
    <scope>NUCLEOTIDE SEQUENCE [LARGE SCALE GENOMIC DNA]</scope>
</reference>
<evidence type="ECO:0000256" key="1">
    <source>
        <dbReference type="SAM" id="MobiDB-lite"/>
    </source>
</evidence>